<name>A0A9W6TLY5_9STRA</name>
<evidence type="ECO:0000313" key="1">
    <source>
        <dbReference type="EMBL" id="GMF15785.1"/>
    </source>
</evidence>
<accession>A0A9W6TLY5</accession>
<keyword evidence="2" id="KW-1185">Reference proteome</keyword>
<dbReference type="Proteomes" id="UP001165083">
    <property type="component" value="Unassembled WGS sequence"/>
</dbReference>
<comment type="caution">
    <text evidence="1">The sequence shown here is derived from an EMBL/GenBank/DDBJ whole genome shotgun (WGS) entry which is preliminary data.</text>
</comment>
<organism evidence="1 2">
    <name type="scientific">Phytophthora lilii</name>
    <dbReference type="NCBI Taxonomy" id="2077276"/>
    <lineage>
        <taxon>Eukaryota</taxon>
        <taxon>Sar</taxon>
        <taxon>Stramenopiles</taxon>
        <taxon>Oomycota</taxon>
        <taxon>Peronosporomycetes</taxon>
        <taxon>Peronosporales</taxon>
        <taxon>Peronosporaceae</taxon>
        <taxon>Phytophthora</taxon>
    </lineage>
</organism>
<evidence type="ECO:0000313" key="2">
    <source>
        <dbReference type="Proteomes" id="UP001165083"/>
    </source>
</evidence>
<proteinExistence type="predicted"/>
<dbReference type="EMBL" id="BSXW01000230">
    <property type="protein sequence ID" value="GMF15785.1"/>
    <property type="molecule type" value="Genomic_DNA"/>
</dbReference>
<dbReference type="OrthoDB" id="144432at2759"/>
<dbReference type="AlphaFoldDB" id="A0A9W6TLY5"/>
<protein>
    <submittedName>
        <fullName evidence="1">Unnamed protein product</fullName>
    </submittedName>
</protein>
<gene>
    <name evidence="1" type="ORF">Plil01_000549700</name>
</gene>
<reference evidence="1" key="1">
    <citation type="submission" date="2023-04" db="EMBL/GenBank/DDBJ databases">
        <title>Phytophthora lilii NBRC 32176.</title>
        <authorList>
            <person name="Ichikawa N."/>
            <person name="Sato H."/>
            <person name="Tonouchi N."/>
        </authorList>
    </citation>
    <scope>NUCLEOTIDE SEQUENCE</scope>
    <source>
        <strain evidence="1">NBRC 32176</strain>
    </source>
</reference>
<sequence>MDSKPMPSSLAVLSLPKFKLLDTVRILDREVLASLSDADLVSTQAGLEELLRQAHNHVDHVMAQYDNDENNSAYSDGEDCVMMPAVGGERSATVSTAISRFLSNAVRTLRCNTQDDIAGGGVFSMLTAAEAGEARYRRLKAGFTRLKQHVKDVAEHRKQLHHGLDQLYVQTTRLEETYTTLGLPAATSSTNCGAAFTESYVAIEALKVRYFICHYISFIPTNKVTRRPYWSKTWRDKPPGSSLNLSCLK</sequence>